<protein>
    <submittedName>
        <fullName evidence="2">Uncharacterized protein</fullName>
    </submittedName>
</protein>
<dbReference type="EMBL" id="BLPF01000001">
    <property type="protein sequence ID" value="GFJ76499.1"/>
    <property type="molecule type" value="Genomic_DNA"/>
</dbReference>
<gene>
    <name evidence="2" type="ORF">Phou_006790</name>
</gene>
<organism evidence="2 3">
    <name type="scientific">Phytohabitans houttuyneae</name>
    <dbReference type="NCBI Taxonomy" id="1076126"/>
    <lineage>
        <taxon>Bacteria</taxon>
        <taxon>Bacillati</taxon>
        <taxon>Actinomycetota</taxon>
        <taxon>Actinomycetes</taxon>
        <taxon>Micromonosporales</taxon>
        <taxon>Micromonosporaceae</taxon>
    </lineage>
</organism>
<comment type="caution">
    <text evidence="2">The sequence shown here is derived from an EMBL/GenBank/DDBJ whole genome shotgun (WGS) entry which is preliminary data.</text>
</comment>
<sequence>MTGLTTRDAVLSGPRRHLTPGRHSLTPGAPTRPRDPGPLRTSLPARVLLFSRVGLPHNPLGLSPTYSTVLARLDGRAVSRLSSWAHRCAHVRKPALTTPDVSGKGHRPKFP</sequence>
<accession>A0A6V8K2V0</accession>
<evidence type="ECO:0000256" key="1">
    <source>
        <dbReference type="SAM" id="MobiDB-lite"/>
    </source>
</evidence>
<reference evidence="2 3" key="2">
    <citation type="submission" date="2020-03" db="EMBL/GenBank/DDBJ databases">
        <authorList>
            <person name="Ichikawa N."/>
            <person name="Kimura A."/>
            <person name="Kitahashi Y."/>
            <person name="Uohara A."/>
        </authorList>
    </citation>
    <scope>NUCLEOTIDE SEQUENCE [LARGE SCALE GENOMIC DNA]</scope>
    <source>
        <strain evidence="2 3">NBRC 108639</strain>
    </source>
</reference>
<dbReference type="AlphaFoldDB" id="A0A6V8K2V0"/>
<proteinExistence type="predicted"/>
<evidence type="ECO:0000313" key="2">
    <source>
        <dbReference type="EMBL" id="GFJ76499.1"/>
    </source>
</evidence>
<name>A0A6V8K2V0_9ACTN</name>
<evidence type="ECO:0000313" key="3">
    <source>
        <dbReference type="Proteomes" id="UP000482800"/>
    </source>
</evidence>
<keyword evidence="3" id="KW-1185">Reference proteome</keyword>
<dbReference type="Proteomes" id="UP000482800">
    <property type="component" value="Unassembled WGS sequence"/>
</dbReference>
<feature type="region of interest" description="Disordered" evidence="1">
    <location>
        <begin position="1"/>
        <end position="41"/>
    </location>
</feature>
<reference evidence="2 3" key="1">
    <citation type="submission" date="2020-03" db="EMBL/GenBank/DDBJ databases">
        <title>Whole genome shotgun sequence of Phytohabitans houttuyneae NBRC 108639.</title>
        <authorList>
            <person name="Komaki H."/>
            <person name="Tamura T."/>
        </authorList>
    </citation>
    <scope>NUCLEOTIDE SEQUENCE [LARGE SCALE GENOMIC DNA]</scope>
    <source>
        <strain evidence="2 3">NBRC 108639</strain>
    </source>
</reference>